<gene>
    <name evidence="2" type="ORF">OCBIM_22003424mg</name>
</gene>
<evidence type="ECO:0000313" key="2">
    <source>
        <dbReference type="EMBL" id="KOF93805.1"/>
    </source>
</evidence>
<dbReference type="AlphaFoldDB" id="A0A0L8HYC2"/>
<keyword evidence="1" id="KW-0472">Membrane</keyword>
<proteinExistence type="predicted"/>
<evidence type="ECO:0000256" key="1">
    <source>
        <dbReference type="SAM" id="Phobius"/>
    </source>
</evidence>
<reference evidence="2" key="1">
    <citation type="submission" date="2015-07" db="EMBL/GenBank/DDBJ databases">
        <title>MeaNS - Measles Nucleotide Surveillance Program.</title>
        <authorList>
            <person name="Tran T."/>
            <person name="Druce J."/>
        </authorList>
    </citation>
    <scope>NUCLEOTIDE SEQUENCE</scope>
    <source>
        <strain evidence="2">UCB-OBI-ISO-001</strain>
        <tissue evidence="2">Gonad</tissue>
    </source>
</reference>
<name>A0A0L8HYC2_OCTBM</name>
<protein>
    <submittedName>
        <fullName evidence="2">Uncharacterized protein</fullName>
    </submittedName>
</protein>
<sequence length="52" mass="5961">MHKHVFYAYVLSSYPSIYIPINIHLLSSYILGCRYMHMCACMVCIAIRGCAC</sequence>
<keyword evidence="1" id="KW-1133">Transmembrane helix</keyword>
<keyword evidence="1" id="KW-0812">Transmembrane</keyword>
<accession>A0A0L8HYC2</accession>
<dbReference type="EMBL" id="KQ417087">
    <property type="protein sequence ID" value="KOF93805.1"/>
    <property type="molecule type" value="Genomic_DNA"/>
</dbReference>
<feature type="transmembrane region" description="Helical" evidence="1">
    <location>
        <begin position="6"/>
        <end position="26"/>
    </location>
</feature>
<organism evidence="2">
    <name type="scientific">Octopus bimaculoides</name>
    <name type="common">California two-spotted octopus</name>
    <dbReference type="NCBI Taxonomy" id="37653"/>
    <lineage>
        <taxon>Eukaryota</taxon>
        <taxon>Metazoa</taxon>
        <taxon>Spiralia</taxon>
        <taxon>Lophotrochozoa</taxon>
        <taxon>Mollusca</taxon>
        <taxon>Cephalopoda</taxon>
        <taxon>Coleoidea</taxon>
        <taxon>Octopodiformes</taxon>
        <taxon>Octopoda</taxon>
        <taxon>Incirrata</taxon>
        <taxon>Octopodidae</taxon>
        <taxon>Octopus</taxon>
    </lineage>
</organism>